<dbReference type="InterPro" id="IPR006652">
    <property type="entry name" value="Kelch_1"/>
</dbReference>
<dbReference type="Proteomes" id="UP000242913">
    <property type="component" value="Unassembled WGS sequence"/>
</dbReference>
<evidence type="ECO:0000256" key="2">
    <source>
        <dbReference type="ARBA" id="ARBA00022737"/>
    </source>
</evidence>
<keyword evidence="4" id="KW-0812">Transmembrane</keyword>
<feature type="transmembrane region" description="Helical" evidence="4">
    <location>
        <begin position="813"/>
        <end position="841"/>
    </location>
</feature>
<evidence type="ECO:0000256" key="1">
    <source>
        <dbReference type="ARBA" id="ARBA00022441"/>
    </source>
</evidence>
<dbReference type="Gene3D" id="3.30.710.10">
    <property type="entry name" value="Potassium Channel Kv1.1, Chain A"/>
    <property type="match status" value="1"/>
</dbReference>
<dbReference type="OrthoDB" id="5803581at2759"/>
<keyword evidence="2" id="KW-0677">Repeat</keyword>
<dbReference type="CDD" id="cd18186">
    <property type="entry name" value="BTB_POZ_ZBTB_KLHL-like"/>
    <property type="match status" value="1"/>
</dbReference>
<name>A0A238C0U0_9BILA</name>
<reference evidence="5 6" key="1">
    <citation type="submission" date="2015-12" db="EMBL/GenBank/DDBJ databases">
        <title>Draft genome of the nematode, Onchocerca flexuosa.</title>
        <authorList>
            <person name="Mitreva M."/>
        </authorList>
    </citation>
    <scope>NUCLEOTIDE SEQUENCE [LARGE SCALE GENOMIC DNA]</scope>
    <source>
        <strain evidence="5">Red Deer</strain>
    </source>
</reference>
<proteinExistence type="predicted"/>
<sequence length="909" mass="103142">MSEAKSSVVKVSRKRKTSKNCRQPVEASIATIAAESSSASEATSTTPLSTHSTDFNDYESLALLSSALSVSSASLIVGSAAKFTTQQHFNITATEVNRRRAHAELCKPQLQAPTNATLILNRNTVITIDRKEFAQISPYFRAAFYGGFSETKSRLLSFDRTKSEEFLHCCAILNQLMSENKWKVPNLEWMSLQKAFEILDIASYLLIDPLLTLISDVIVSKINADSLVLAYHKAENRHVPLAQKLWKIIVRQFDRLLINNTFLALSEIEILKLLCDRHLNINKNEETTMVRKWITANDYDGSGAIRLRQELCGRNDTVGFSENEPRLPNSVLLASGGWSNLGPTMLVETLDSRAQRWIRSELKLFELPRAYHAVINTGEHLFTIGGFNGAEYYRSTRRFSLNNQECMEVAPMYDQRCYVGCGLLDPERIIAIGGYNNHDRLRSAEILHIPTNQWHRIAEMSVRRSDGHCVIMKNVAYAIGGFDGMNCHASVEYYEPQRDRWFIVSNNMTSRRSGVGAAILEGVVFICGGFDGTSRLQTCEFIDTREGKWHRLRSMNRPRSNFGIEVLNNQVVVAGGYGGMVGTIGETEAYDFRSNSWIELPTMSLRRSALYLTRVENHDIIDAFHKMQISNYSRFSTVFLPQHFLIVFMHWMVASFCMLSQFVMCRNSIAIAVNNNGNNESMTVCELITYNGNMSLAWNISDDQMEKCIREILNADSKQMQTVLDDTNNGIAQFFYTLQQPFIESDTACYSNDTMDEIYDLTIVCVNSTESLERNFTELSESTEYYDWNSSLIPYLNHTSTTMKPLPGKWIRIVRVGLASFSVFLAAIIVCIILFLFVVLLKCIQRLLLIRRMPQSQHTVIKHVISDMGMEDVTQESSRKSSTTHHRQRASALKLLHLNDMRPFIGCLF</sequence>
<dbReference type="SMART" id="SM00612">
    <property type="entry name" value="Kelch"/>
    <property type="match status" value="5"/>
</dbReference>
<dbReference type="Pfam" id="PF24681">
    <property type="entry name" value="Kelch_KLHDC2_KLHL20_DRC7"/>
    <property type="match status" value="1"/>
</dbReference>
<dbReference type="SUPFAM" id="SSF117281">
    <property type="entry name" value="Kelch motif"/>
    <property type="match status" value="1"/>
</dbReference>
<feature type="compositionally biased region" description="Low complexity" evidence="3">
    <location>
        <begin position="1"/>
        <end position="10"/>
    </location>
</feature>
<keyword evidence="1" id="KW-0880">Kelch repeat</keyword>
<dbReference type="Pfam" id="PF01344">
    <property type="entry name" value="Kelch_1"/>
    <property type="match status" value="1"/>
</dbReference>
<dbReference type="AlphaFoldDB" id="A0A238C0U0"/>
<feature type="region of interest" description="Disordered" evidence="3">
    <location>
        <begin position="1"/>
        <end position="22"/>
    </location>
</feature>
<accession>A0A238C0U0</accession>
<dbReference type="EMBL" id="KZ269984">
    <property type="protein sequence ID" value="OZC10735.1"/>
    <property type="molecule type" value="Genomic_DNA"/>
</dbReference>
<dbReference type="PANTHER" id="PTHR45632">
    <property type="entry name" value="LD33804P"/>
    <property type="match status" value="1"/>
</dbReference>
<evidence type="ECO:0000256" key="3">
    <source>
        <dbReference type="SAM" id="MobiDB-lite"/>
    </source>
</evidence>
<evidence type="ECO:0000313" key="6">
    <source>
        <dbReference type="Proteomes" id="UP000242913"/>
    </source>
</evidence>
<organism evidence="5 6">
    <name type="scientific">Onchocerca flexuosa</name>
    <dbReference type="NCBI Taxonomy" id="387005"/>
    <lineage>
        <taxon>Eukaryota</taxon>
        <taxon>Metazoa</taxon>
        <taxon>Ecdysozoa</taxon>
        <taxon>Nematoda</taxon>
        <taxon>Chromadorea</taxon>
        <taxon>Rhabditida</taxon>
        <taxon>Spirurina</taxon>
        <taxon>Spiruromorpha</taxon>
        <taxon>Filarioidea</taxon>
        <taxon>Onchocercidae</taxon>
        <taxon>Onchocerca</taxon>
    </lineage>
</organism>
<evidence type="ECO:0000256" key="4">
    <source>
        <dbReference type="SAM" id="Phobius"/>
    </source>
</evidence>
<dbReference type="Gene3D" id="2.120.10.80">
    <property type="entry name" value="Kelch-type beta propeller"/>
    <property type="match status" value="1"/>
</dbReference>
<dbReference type="InterPro" id="IPR011333">
    <property type="entry name" value="SKP1/BTB/POZ_sf"/>
</dbReference>
<evidence type="ECO:0000313" key="5">
    <source>
        <dbReference type="EMBL" id="OZC10735.1"/>
    </source>
</evidence>
<keyword evidence="6" id="KW-1185">Reference proteome</keyword>
<dbReference type="PANTHER" id="PTHR45632:SF13">
    <property type="entry name" value="KELCH-LIKE PROTEIN 26"/>
    <property type="match status" value="1"/>
</dbReference>
<dbReference type="InterPro" id="IPR015915">
    <property type="entry name" value="Kelch-typ_b-propeller"/>
</dbReference>
<keyword evidence="4" id="KW-1133">Transmembrane helix</keyword>
<evidence type="ECO:0008006" key="7">
    <source>
        <dbReference type="Google" id="ProtNLM"/>
    </source>
</evidence>
<gene>
    <name evidence="5" type="ORF">X798_02157</name>
</gene>
<keyword evidence="4" id="KW-0472">Membrane</keyword>
<protein>
    <recommendedName>
        <fullName evidence="7">BTB domain-containing protein</fullName>
    </recommendedName>
</protein>